<dbReference type="KEGG" id="sfk:KY5_7546"/>
<keyword evidence="3" id="KW-1185">Reference proteome</keyword>
<dbReference type="AlphaFoldDB" id="A0A291QM54"/>
<evidence type="ECO:0000256" key="1">
    <source>
        <dbReference type="SAM" id="MobiDB-lite"/>
    </source>
</evidence>
<sequence length="87" mass="9443">MIIKSAKGGDYRDFARIADWARHIGVAVDGRSALNSARPGPNRAARPLPRGRRFSEPGGRGTTPARETGEAAARRGETAQKEKETER</sequence>
<dbReference type="RefSeq" id="WP_098246494.1">
    <property type="nucleotide sequence ID" value="NZ_CP022685.1"/>
</dbReference>
<feature type="compositionally biased region" description="Basic and acidic residues" evidence="1">
    <location>
        <begin position="67"/>
        <end position="87"/>
    </location>
</feature>
<evidence type="ECO:0000313" key="2">
    <source>
        <dbReference type="EMBL" id="ATL32564.1"/>
    </source>
</evidence>
<accession>A0A291QM54</accession>
<proteinExistence type="predicted"/>
<reference evidence="2 3" key="1">
    <citation type="submission" date="2017-08" db="EMBL/GenBank/DDBJ databases">
        <title>Complete Genome Sequence of Streptomyces formicae KY5, the formicamycin producer.</title>
        <authorList>
            <person name="Holmes N.A."/>
            <person name="Devine R."/>
            <person name="Qin Z."/>
            <person name="Seipke R.F."/>
            <person name="Wilkinson B."/>
            <person name="Hutchings M.I."/>
        </authorList>
    </citation>
    <scope>NUCLEOTIDE SEQUENCE [LARGE SCALE GENOMIC DNA]</scope>
    <source>
        <strain evidence="2 3">KY5</strain>
    </source>
</reference>
<dbReference type="EMBL" id="CP022685">
    <property type="protein sequence ID" value="ATL32564.1"/>
    <property type="molecule type" value="Genomic_DNA"/>
</dbReference>
<dbReference type="Proteomes" id="UP000221011">
    <property type="component" value="Chromosome"/>
</dbReference>
<evidence type="ECO:0000313" key="3">
    <source>
        <dbReference type="Proteomes" id="UP000221011"/>
    </source>
</evidence>
<organism evidence="2 3">
    <name type="scientific">Streptomyces formicae</name>
    <dbReference type="NCBI Taxonomy" id="1616117"/>
    <lineage>
        <taxon>Bacteria</taxon>
        <taxon>Bacillati</taxon>
        <taxon>Actinomycetota</taxon>
        <taxon>Actinomycetes</taxon>
        <taxon>Kitasatosporales</taxon>
        <taxon>Streptomycetaceae</taxon>
        <taxon>Streptomyces</taxon>
    </lineage>
</organism>
<name>A0A291QM54_9ACTN</name>
<gene>
    <name evidence="2" type="ORF">KY5_7546</name>
</gene>
<feature type="region of interest" description="Disordered" evidence="1">
    <location>
        <begin position="32"/>
        <end position="87"/>
    </location>
</feature>
<protein>
    <submittedName>
        <fullName evidence="2">Uncharacterized protein</fullName>
    </submittedName>
</protein>